<reference evidence="2" key="1">
    <citation type="submission" date="2016-05" db="EMBL/GenBank/DDBJ databases">
        <title>Comparative genomics of biotechnologically important yeasts.</title>
        <authorList>
            <consortium name="DOE Joint Genome Institute"/>
            <person name="Riley R."/>
            <person name="Haridas S."/>
            <person name="Wolfe K.H."/>
            <person name="Lopes M.R."/>
            <person name="Hittinger C.T."/>
            <person name="Goker M."/>
            <person name="Salamov A."/>
            <person name="Wisecaver J."/>
            <person name="Long T.M."/>
            <person name="Aerts A.L."/>
            <person name="Barry K."/>
            <person name="Choi C."/>
            <person name="Clum A."/>
            <person name="Coughlan A.Y."/>
            <person name="Deshpande S."/>
            <person name="Douglass A.P."/>
            <person name="Hanson S.J."/>
            <person name="Klenk H.-P."/>
            <person name="Labutti K."/>
            <person name="Lapidus A."/>
            <person name="Lindquist E."/>
            <person name="Lipzen A."/>
            <person name="Meier-Kolthoff J.P."/>
            <person name="Ohm R.A."/>
            <person name="Otillar R.P."/>
            <person name="Pangilinan J."/>
            <person name="Peng Y."/>
            <person name="Rokas A."/>
            <person name="Rosa C.A."/>
            <person name="Scheuner C."/>
            <person name="Sibirny A.A."/>
            <person name="Slot J.C."/>
            <person name="Stielow J.B."/>
            <person name="Sun H."/>
            <person name="Kurtzman C.P."/>
            <person name="Blackwell M."/>
            <person name="Grigoriev I.V."/>
            <person name="Jeffries T.W."/>
        </authorList>
    </citation>
    <scope>NUCLEOTIDE SEQUENCE [LARGE SCALE GENOMIC DNA]</scope>
    <source>
        <strain evidence="2">NRRL Y-1933</strain>
    </source>
</reference>
<evidence type="ECO:0000313" key="2">
    <source>
        <dbReference type="Proteomes" id="UP000095085"/>
    </source>
</evidence>
<dbReference type="GO" id="GO:0097196">
    <property type="term" value="C:Shu complex"/>
    <property type="evidence" value="ECO:0007669"/>
    <property type="project" value="InterPro"/>
</dbReference>
<dbReference type="InterPro" id="IPR031779">
    <property type="entry name" value="Psy3"/>
</dbReference>
<name>A0A1E4RC66_9ASCO</name>
<dbReference type="GeneID" id="30998275"/>
<accession>A0A1E4RC66</accession>
<dbReference type="RefSeq" id="XP_020073935.1">
    <property type="nucleotide sequence ID" value="XM_020223726.1"/>
</dbReference>
<dbReference type="EMBL" id="KV454546">
    <property type="protein sequence ID" value="ODV64868.1"/>
    <property type="molecule type" value="Genomic_DNA"/>
</dbReference>
<gene>
    <name evidence="1" type="ORF">HYPBUDRAFT_8334</name>
</gene>
<proteinExistence type="predicted"/>
<dbReference type="InterPro" id="IPR027417">
    <property type="entry name" value="P-loop_NTPase"/>
</dbReference>
<dbReference type="Proteomes" id="UP000095085">
    <property type="component" value="Unassembled WGS sequence"/>
</dbReference>
<organism evidence="1 2">
    <name type="scientific">Hyphopichia burtonii NRRL Y-1933</name>
    <dbReference type="NCBI Taxonomy" id="984485"/>
    <lineage>
        <taxon>Eukaryota</taxon>
        <taxon>Fungi</taxon>
        <taxon>Dikarya</taxon>
        <taxon>Ascomycota</taxon>
        <taxon>Saccharomycotina</taxon>
        <taxon>Pichiomycetes</taxon>
        <taxon>Debaryomycetaceae</taxon>
        <taxon>Hyphopichia</taxon>
    </lineage>
</organism>
<dbReference type="OrthoDB" id="4025818at2759"/>
<dbReference type="GO" id="GO:0000725">
    <property type="term" value="P:recombinational repair"/>
    <property type="evidence" value="ECO:0007669"/>
    <property type="project" value="InterPro"/>
</dbReference>
<dbReference type="Gene3D" id="3.40.50.300">
    <property type="entry name" value="P-loop containing nucleotide triphosphate hydrolases"/>
    <property type="match status" value="1"/>
</dbReference>
<dbReference type="GO" id="GO:0005634">
    <property type="term" value="C:nucleus"/>
    <property type="evidence" value="ECO:0007669"/>
    <property type="project" value="InterPro"/>
</dbReference>
<sequence length="187" mass="22067">MKHASLDHFIPIEASRLVIPGFDGLVFLRNTVLLIFHGPAGKRNWYERLDITNNITINCGTLLTFQDLMNEMNGIMENYDSGMVLRLIIIEDLSSFYWEFKSRHYQEIFSMIDKLRNKYGINIIITNWNNNYERGYNYKLKPSGTPNNLNDVTFVNNEFIKKLDYVGYINNDNQSYLYLNNWKLLSQ</sequence>
<evidence type="ECO:0000313" key="1">
    <source>
        <dbReference type="EMBL" id="ODV64868.1"/>
    </source>
</evidence>
<dbReference type="Pfam" id="PF16836">
    <property type="entry name" value="PSY3"/>
    <property type="match status" value="1"/>
</dbReference>
<keyword evidence="2" id="KW-1185">Reference proteome</keyword>
<protein>
    <submittedName>
        <fullName evidence="1">Uncharacterized protein</fullName>
    </submittedName>
</protein>
<dbReference type="AlphaFoldDB" id="A0A1E4RC66"/>